<protein>
    <submittedName>
        <fullName evidence="2">Uncharacterized protein</fullName>
    </submittedName>
</protein>
<dbReference type="AlphaFoldDB" id="A0A2H4SPS4"/>
<reference evidence="2 3" key="1">
    <citation type="journal article" date="2017" name="BMC Genomics">
        <title>Chromosome level assembly and secondary metabolite potential of the parasitic fungus Cordyceps militaris.</title>
        <authorList>
            <person name="Kramer G.J."/>
            <person name="Nodwell J.R."/>
        </authorList>
    </citation>
    <scope>NUCLEOTIDE SEQUENCE [LARGE SCALE GENOMIC DNA]</scope>
    <source>
        <strain evidence="2 3">ATCC 34164</strain>
    </source>
</reference>
<dbReference type="OrthoDB" id="4862733at2759"/>
<feature type="region of interest" description="Disordered" evidence="1">
    <location>
        <begin position="399"/>
        <end position="429"/>
    </location>
</feature>
<evidence type="ECO:0000313" key="3">
    <source>
        <dbReference type="Proteomes" id="UP000323067"/>
    </source>
</evidence>
<proteinExistence type="predicted"/>
<organism evidence="2 3">
    <name type="scientific">Cordyceps militaris</name>
    <name type="common">Caterpillar fungus</name>
    <name type="synonym">Clavaria militaris</name>
    <dbReference type="NCBI Taxonomy" id="73501"/>
    <lineage>
        <taxon>Eukaryota</taxon>
        <taxon>Fungi</taxon>
        <taxon>Dikarya</taxon>
        <taxon>Ascomycota</taxon>
        <taxon>Pezizomycotina</taxon>
        <taxon>Sordariomycetes</taxon>
        <taxon>Hypocreomycetidae</taxon>
        <taxon>Hypocreales</taxon>
        <taxon>Cordycipitaceae</taxon>
        <taxon>Cordyceps</taxon>
    </lineage>
</organism>
<evidence type="ECO:0000256" key="1">
    <source>
        <dbReference type="SAM" id="MobiDB-lite"/>
    </source>
</evidence>
<name>A0A2H4SPS4_CORMI</name>
<gene>
    <name evidence="2" type="ORF">A9K55_004803</name>
</gene>
<dbReference type="Proteomes" id="UP000323067">
    <property type="component" value="Chromosome v"/>
</dbReference>
<dbReference type="VEuPathDB" id="FungiDB:A9K55_004803"/>
<dbReference type="EMBL" id="CP023325">
    <property type="protein sequence ID" value="ATY65107.1"/>
    <property type="molecule type" value="Genomic_DNA"/>
</dbReference>
<sequence length="577" mass="62200">MPGATLTPASGTEDFEATLDYVSTVGYDVNFLRGDTRRLLEDNPISENKGIEHFDPRVAPLGAIRATGPWAARLLLGGETFIDELAGTATWSGSLDLQNSARRVVELTHQWMEDELAGEADMISHAEECCFPKTAPVSEQFYSIRDAVQFSEQWLPGSPTSRPALTLLLAFCIGVDEFLCPTQSLDTCEYLGRQMGELWDDSLTECDGRDDAAEWLAAARDALRAAVFLQNREKLVYAGLIDKDKDVFRDWNSTAHYMLRAEAGMTSYVVFLLCAYAGLPFREDLTGAVGIYGYANAVVLDFTKRATKLGAGSFTENALADKEGELQGRSHLIGAILSYGESVLPPLFLCVLRPFVLASSPTADVLDRYRERSWGLRLPVGRYTLCMMMAVMEGAQGSLTDDGTLSTPGSSTPGSSTLGSSTPGASSPCTSDLVAEVVQMLGAEESYDAYRARPSMDALYRLPRVVRLLLQMDEQRASRAVRRLTVHHGAVAAGSSHTLPLTQRMASLTTACGPPLPSAQPGLTKCEAQTSRLGAVRELGAADELESLALRSPARPGGYASGCREFTGRPVGSGAGM</sequence>
<accession>A0A2H4SPS4</accession>
<feature type="compositionally biased region" description="Low complexity" evidence="1">
    <location>
        <begin position="403"/>
        <end position="428"/>
    </location>
</feature>
<evidence type="ECO:0000313" key="2">
    <source>
        <dbReference type="EMBL" id="ATY65107.1"/>
    </source>
</evidence>